<gene>
    <name evidence="8" type="ORF">EHS13_08280</name>
</gene>
<keyword evidence="9" id="KW-1185">Reference proteome</keyword>
<dbReference type="PANTHER" id="PTHR43133">
    <property type="entry name" value="RNA POLYMERASE ECF-TYPE SIGMA FACTO"/>
    <property type="match status" value="1"/>
</dbReference>
<evidence type="ECO:0000259" key="6">
    <source>
        <dbReference type="Pfam" id="PF04542"/>
    </source>
</evidence>
<dbReference type="InterPro" id="IPR014284">
    <property type="entry name" value="RNA_pol_sigma-70_dom"/>
</dbReference>
<dbReference type="InterPro" id="IPR013325">
    <property type="entry name" value="RNA_pol_sigma_r2"/>
</dbReference>
<dbReference type="InterPro" id="IPR036388">
    <property type="entry name" value="WH-like_DNA-bd_sf"/>
</dbReference>
<dbReference type="Pfam" id="PF04542">
    <property type="entry name" value="Sigma70_r2"/>
    <property type="match status" value="1"/>
</dbReference>
<keyword evidence="2" id="KW-0805">Transcription regulation</keyword>
<dbReference type="GO" id="GO:0016987">
    <property type="term" value="F:sigma factor activity"/>
    <property type="evidence" value="ECO:0007669"/>
    <property type="project" value="UniProtKB-KW"/>
</dbReference>
<sequence length="191" mass="23137">MPKHLILLFATDFHTLPHEQQLEVYKDFYVLMYPMVFFIVKDHGVTEDIMQESFLRAISKSDQLLNWNKMEGWLKTLTRNVTLNFLRKIKRNRNELEKEEMMDDREIGVTSNIPIPLEQEVEMKIMEESIIQYLNDLKPEYRQIFEMRWLHYMSYREMAAELNVSEGIIKQRLFRAREAIKQKIDDDWSVN</sequence>
<evidence type="ECO:0000256" key="2">
    <source>
        <dbReference type="ARBA" id="ARBA00023015"/>
    </source>
</evidence>
<dbReference type="InterPro" id="IPR007627">
    <property type="entry name" value="RNA_pol_sigma70_r2"/>
</dbReference>
<dbReference type="EMBL" id="CP034235">
    <property type="protein sequence ID" value="QGQ94873.1"/>
    <property type="molecule type" value="Genomic_DNA"/>
</dbReference>
<dbReference type="RefSeq" id="WP_155699882.1">
    <property type="nucleotide sequence ID" value="NZ_CP034235.1"/>
</dbReference>
<dbReference type="OrthoDB" id="2657224at2"/>
<feature type="domain" description="RNA polymerase sigma factor 70 region 4 type 2" evidence="7">
    <location>
        <begin position="128"/>
        <end position="179"/>
    </location>
</feature>
<evidence type="ECO:0000256" key="1">
    <source>
        <dbReference type="ARBA" id="ARBA00010641"/>
    </source>
</evidence>
<evidence type="ECO:0000313" key="9">
    <source>
        <dbReference type="Proteomes" id="UP000426246"/>
    </source>
</evidence>
<evidence type="ECO:0000256" key="4">
    <source>
        <dbReference type="ARBA" id="ARBA00023125"/>
    </source>
</evidence>
<keyword evidence="4" id="KW-0238">DNA-binding</keyword>
<accession>A0A6B8RH76</accession>
<dbReference type="PANTHER" id="PTHR43133:SF8">
    <property type="entry name" value="RNA POLYMERASE SIGMA FACTOR HI_1459-RELATED"/>
    <property type="match status" value="1"/>
</dbReference>
<dbReference type="SUPFAM" id="SSF88659">
    <property type="entry name" value="Sigma3 and sigma4 domains of RNA polymerase sigma factors"/>
    <property type="match status" value="1"/>
</dbReference>
<keyword evidence="3" id="KW-0731">Sigma factor</keyword>
<dbReference type="GO" id="GO:0003677">
    <property type="term" value="F:DNA binding"/>
    <property type="evidence" value="ECO:0007669"/>
    <property type="project" value="UniProtKB-KW"/>
</dbReference>
<dbReference type="Proteomes" id="UP000426246">
    <property type="component" value="Chromosome"/>
</dbReference>
<evidence type="ECO:0000259" key="7">
    <source>
        <dbReference type="Pfam" id="PF08281"/>
    </source>
</evidence>
<proteinExistence type="inferred from homology"/>
<dbReference type="CDD" id="cd06171">
    <property type="entry name" value="Sigma70_r4"/>
    <property type="match status" value="1"/>
</dbReference>
<evidence type="ECO:0000256" key="3">
    <source>
        <dbReference type="ARBA" id="ARBA00023082"/>
    </source>
</evidence>
<protein>
    <submittedName>
        <fullName evidence="8">Sigma-70 family RNA polymerase sigma factor</fullName>
    </submittedName>
</protein>
<organism evidence="8 9">
    <name type="scientific">Paenibacillus psychroresistens</name>
    <dbReference type="NCBI Taxonomy" id="1778678"/>
    <lineage>
        <taxon>Bacteria</taxon>
        <taxon>Bacillati</taxon>
        <taxon>Bacillota</taxon>
        <taxon>Bacilli</taxon>
        <taxon>Bacillales</taxon>
        <taxon>Paenibacillaceae</taxon>
        <taxon>Paenibacillus</taxon>
    </lineage>
</organism>
<dbReference type="AlphaFoldDB" id="A0A6B8RH76"/>
<name>A0A6B8RH76_9BACL</name>
<dbReference type="SUPFAM" id="SSF88946">
    <property type="entry name" value="Sigma2 domain of RNA polymerase sigma factors"/>
    <property type="match status" value="1"/>
</dbReference>
<keyword evidence="5" id="KW-0804">Transcription</keyword>
<reference evidence="9" key="1">
    <citation type="submission" date="2018-11" db="EMBL/GenBank/DDBJ databases">
        <title>Complete genome sequence of Paenibacillus sp. ML311-T8.</title>
        <authorList>
            <person name="Nam Y.-D."/>
            <person name="Kang J."/>
            <person name="Chung W.-H."/>
            <person name="Park Y.S."/>
        </authorList>
    </citation>
    <scope>NUCLEOTIDE SEQUENCE [LARGE SCALE GENOMIC DNA]</scope>
    <source>
        <strain evidence="9">ML311-T8</strain>
    </source>
</reference>
<comment type="similarity">
    <text evidence="1">Belongs to the sigma-70 factor family. ECF subfamily.</text>
</comment>
<dbReference type="Pfam" id="PF08281">
    <property type="entry name" value="Sigma70_r4_2"/>
    <property type="match status" value="1"/>
</dbReference>
<dbReference type="Gene3D" id="1.10.10.10">
    <property type="entry name" value="Winged helix-like DNA-binding domain superfamily/Winged helix DNA-binding domain"/>
    <property type="match status" value="1"/>
</dbReference>
<dbReference type="KEGG" id="ppsc:EHS13_08280"/>
<dbReference type="Gene3D" id="1.10.1740.10">
    <property type="match status" value="1"/>
</dbReference>
<evidence type="ECO:0000313" key="8">
    <source>
        <dbReference type="EMBL" id="QGQ94873.1"/>
    </source>
</evidence>
<dbReference type="InterPro" id="IPR013324">
    <property type="entry name" value="RNA_pol_sigma_r3/r4-like"/>
</dbReference>
<dbReference type="InterPro" id="IPR013249">
    <property type="entry name" value="RNA_pol_sigma70_r4_t2"/>
</dbReference>
<feature type="domain" description="RNA polymerase sigma-70 region 2" evidence="6">
    <location>
        <begin position="33"/>
        <end position="91"/>
    </location>
</feature>
<dbReference type="GO" id="GO:0006352">
    <property type="term" value="P:DNA-templated transcription initiation"/>
    <property type="evidence" value="ECO:0007669"/>
    <property type="project" value="InterPro"/>
</dbReference>
<dbReference type="InterPro" id="IPR039425">
    <property type="entry name" value="RNA_pol_sigma-70-like"/>
</dbReference>
<dbReference type="NCBIfam" id="TIGR02937">
    <property type="entry name" value="sigma70-ECF"/>
    <property type="match status" value="1"/>
</dbReference>
<evidence type="ECO:0000256" key="5">
    <source>
        <dbReference type="ARBA" id="ARBA00023163"/>
    </source>
</evidence>